<gene>
    <name evidence="1" type="ORF">A4U53_023420</name>
</gene>
<accession>A0ACD5EJL8</accession>
<evidence type="ECO:0000313" key="2">
    <source>
        <dbReference type="Proteomes" id="UP000078465"/>
    </source>
</evidence>
<dbReference type="EMBL" id="CP171853">
    <property type="protein sequence ID" value="XKM39224.1"/>
    <property type="molecule type" value="Genomic_DNA"/>
</dbReference>
<dbReference type="Proteomes" id="UP000078465">
    <property type="component" value="Chromosome"/>
</dbReference>
<sequence length="118" mass="12352">MFISVREAADLGLQIVLALTLTMSGIAVASYAVRNDKPIISAIDVSRPSLWTAAPMRVDPATQAHVRADASAALELADSADDLCNDPIGLRLSCVLNVTSGTAAFRAPCVLSDAQRTL</sequence>
<reference evidence="1" key="1">
    <citation type="submission" date="2024-10" db="EMBL/GenBank/DDBJ databases">
        <title>Strain of Rhizobium-related bacteria isolated fromm roots of Vavilovia formosa.</title>
        <authorList>
            <person name="Kimeklis A."/>
            <person name="Afonin A."/>
        </authorList>
    </citation>
    <scope>NUCLEOTIDE SEQUENCE</scope>
    <source>
        <strain evidence="1">Vaf-46</strain>
    </source>
</reference>
<proteinExistence type="predicted"/>
<organism evidence="1 2">
    <name type="scientific">Rhizobium ruizarguesonis</name>
    <dbReference type="NCBI Taxonomy" id="2081791"/>
    <lineage>
        <taxon>Bacteria</taxon>
        <taxon>Pseudomonadati</taxon>
        <taxon>Pseudomonadota</taxon>
        <taxon>Alphaproteobacteria</taxon>
        <taxon>Hyphomicrobiales</taxon>
        <taxon>Rhizobiaceae</taxon>
        <taxon>Rhizobium/Agrobacterium group</taxon>
        <taxon>Rhizobium</taxon>
    </lineage>
</organism>
<protein>
    <submittedName>
        <fullName evidence="1">Uncharacterized protein</fullName>
    </submittedName>
</protein>
<name>A0ACD5EJL8_9HYPH</name>
<evidence type="ECO:0000313" key="1">
    <source>
        <dbReference type="EMBL" id="XKM39224.1"/>
    </source>
</evidence>